<proteinExistence type="predicted"/>
<accession>A0A8X8YRA8</accession>
<keyword evidence="2" id="KW-0812">Transmembrane</keyword>
<evidence type="ECO:0000313" key="4">
    <source>
        <dbReference type="Proteomes" id="UP000298416"/>
    </source>
</evidence>
<dbReference type="EMBL" id="PNBA02000001">
    <property type="protein sequence ID" value="KAG6436804.1"/>
    <property type="molecule type" value="Genomic_DNA"/>
</dbReference>
<reference evidence="3" key="1">
    <citation type="submission" date="2018-01" db="EMBL/GenBank/DDBJ databases">
        <authorList>
            <person name="Mao J.F."/>
        </authorList>
    </citation>
    <scope>NUCLEOTIDE SEQUENCE</scope>
    <source>
        <strain evidence="3">Huo1</strain>
        <tissue evidence="3">Leaf</tissue>
    </source>
</reference>
<comment type="caution">
    <text evidence="3">The sequence shown here is derived from an EMBL/GenBank/DDBJ whole genome shotgun (WGS) entry which is preliminary data.</text>
</comment>
<keyword evidence="2" id="KW-1133">Transmembrane helix</keyword>
<dbReference type="AlphaFoldDB" id="A0A8X8YRA8"/>
<reference evidence="3" key="2">
    <citation type="submission" date="2020-08" db="EMBL/GenBank/DDBJ databases">
        <title>Plant Genome Project.</title>
        <authorList>
            <person name="Zhang R.-G."/>
        </authorList>
    </citation>
    <scope>NUCLEOTIDE SEQUENCE</scope>
    <source>
        <strain evidence="3">Huo1</strain>
        <tissue evidence="3">Leaf</tissue>
    </source>
</reference>
<organism evidence="3">
    <name type="scientific">Salvia splendens</name>
    <name type="common">Scarlet sage</name>
    <dbReference type="NCBI Taxonomy" id="180675"/>
    <lineage>
        <taxon>Eukaryota</taxon>
        <taxon>Viridiplantae</taxon>
        <taxon>Streptophyta</taxon>
        <taxon>Embryophyta</taxon>
        <taxon>Tracheophyta</taxon>
        <taxon>Spermatophyta</taxon>
        <taxon>Magnoliopsida</taxon>
        <taxon>eudicotyledons</taxon>
        <taxon>Gunneridae</taxon>
        <taxon>Pentapetalae</taxon>
        <taxon>asterids</taxon>
        <taxon>lamiids</taxon>
        <taxon>Lamiales</taxon>
        <taxon>Lamiaceae</taxon>
        <taxon>Nepetoideae</taxon>
        <taxon>Mentheae</taxon>
        <taxon>Salviinae</taxon>
        <taxon>Salvia</taxon>
        <taxon>Salvia subgen. Calosphace</taxon>
        <taxon>core Calosphace</taxon>
    </lineage>
</organism>
<evidence type="ECO:0000313" key="3">
    <source>
        <dbReference type="EMBL" id="KAG6436804.1"/>
    </source>
</evidence>
<evidence type="ECO:0000256" key="1">
    <source>
        <dbReference type="SAM" id="MobiDB-lite"/>
    </source>
</evidence>
<keyword evidence="2" id="KW-0472">Membrane</keyword>
<feature type="region of interest" description="Disordered" evidence="1">
    <location>
        <begin position="1"/>
        <end position="30"/>
    </location>
</feature>
<gene>
    <name evidence="3" type="ORF">SASPL_101706</name>
</gene>
<dbReference type="Proteomes" id="UP000298416">
    <property type="component" value="Unassembled WGS sequence"/>
</dbReference>
<sequence length="75" mass="7900">MPGRPLNMLEGTTTSVPPMDNTRVPSSGLTNITQTNHENGHCCGSKLSNPIVAQVLIGFMCIVLVLLGILVGKVI</sequence>
<keyword evidence="4" id="KW-1185">Reference proteome</keyword>
<name>A0A8X8YRA8_SALSN</name>
<evidence type="ECO:0000256" key="2">
    <source>
        <dbReference type="SAM" id="Phobius"/>
    </source>
</evidence>
<protein>
    <submittedName>
        <fullName evidence="3">Uncharacterized protein</fullName>
    </submittedName>
</protein>
<feature type="transmembrane region" description="Helical" evidence="2">
    <location>
        <begin position="51"/>
        <end position="71"/>
    </location>
</feature>